<evidence type="ECO:0000313" key="2">
    <source>
        <dbReference type="Proteomes" id="UP000255239"/>
    </source>
</evidence>
<accession>A0A378C9F3</accession>
<protein>
    <submittedName>
        <fullName evidence="1">Uncharacterized protein</fullName>
    </submittedName>
</protein>
<gene>
    <name evidence="1" type="ORF">NCTC11679_03236</name>
</gene>
<dbReference type="EMBL" id="UGMG01000001">
    <property type="protein sequence ID" value="STV65250.1"/>
    <property type="molecule type" value="Genomic_DNA"/>
</dbReference>
<dbReference type="AlphaFoldDB" id="A0A378C9F3"/>
<organism evidence="1 2">
    <name type="scientific">Klebsiella pneumoniae</name>
    <dbReference type="NCBI Taxonomy" id="573"/>
    <lineage>
        <taxon>Bacteria</taxon>
        <taxon>Pseudomonadati</taxon>
        <taxon>Pseudomonadota</taxon>
        <taxon>Gammaproteobacteria</taxon>
        <taxon>Enterobacterales</taxon>
        <taxon>Enterobacteriaceae</taxon>
        <taxon>Klebsiella/Raoultella group</taxon>
        <taxon>Klebsiella</taxon>
        <taxon>Klebsiella pneumoniae complex</taxon>
    </lineage>
</organism>
<dbReference type="Proteomes" id="UP000255239">
    <property type="component" value="Unassembled WGS sequence"/>
</dbReference>
<reference evidence="1 2" key="1">
    <citation type="submission" date="2018-06" db="EMBL/GenBank/DDBJ databases">
        <authorList>
            <consortium name="Pathogen Informatics"/>
            <person name="Doyle S."/>
        </authorList>
    </citation>
    <scope>NUCLEOTIDE SEQUENCE [LARGE SCALE GENOMIC DNA]</scope>
    <source>
        <strain evidence="1 2">NCTC11679</strain>
    </source>
</reference>
<proteinExistence type="predicted"/>
<sequence>MQLFAAFAQKQNFGTGRDVISTNRRRVICNVTIGIICKVGQIIFTGH</sequence>
<evidence type="ECO:0000313" key="1">
    <source>
        <dbReference type="EMBL" id="STV65250.1"/>
    </source>
</evidence>
<name>A0A378C9F3_KLEPN</name>